<proteinExistence type="predicted"/>
<feature type="region of interest" description="Disordered" evidence="1">
    <location>
        <begin position="415"/>
        <end position="434"/>
    </location>
</feature>
<evidence type="ECO:0000256" key="1">
    <source>
        <dbReference type="SAM" id="MobiDB-lite"/>
    </source>
</evidence>
<feature type="compositionally biased region" description="Basic and acidic residues" evidence="1">
    <location>
        <begin position="615"/>
        <end position="639"/>
    </location>
</feature>
<feature type="region of interest" description="Disordered" evidence="1">
    <location>
        <begin position="28"/>
        <end position="55"/>
    </location>
</feature>
<feature type="region of interest" description="Disordered" evidence="1">
    <location>
        <begin position="306"/>
        <end position="330"/>
    </location>
</feature>
<evidence type="ECO:0000313" key="2">
    <source>
        <dbReference type="EMBL" id="EGG03927.1"/>
    </source>
</evidence>
<feature type="compositionally biased region" description="Basic residues" evidence="1">
    <location>
        <begin position="640"/>
        <end position="661"/>
    </location>
</feature>
<dbReference type="HOGENOM" id="CLU_027286_0_0_1"/>
<dbReference type="Proteomes" id="UP000001072">
    <property type="component" value="Unassembled WGS sequence"/>
</dbReference>
<dbReference type="OrthoDB" id="10680014at2759"/>
<feature type="region of interest" description="Disordered" evidence="1">
    <location>
        <begin position="538"/>
        <end position="568"/>
    </location>
</feature>
<evidence type="ECO:0000313" key="3">
    <source>
        <dbReference type="Proteomes" id="UP000001072"/>
    </source>
</evidence>
<sequence>MDEAVRAAAECAANITVTWSKSVALGQPPCPPLEPTRQTVGRPPAPPPIPQDDIDEVPLENSEIEDLLEDTGQILQGPIIKSDDDNNQFWRPPVEKGKGRAYSNTSPTPSDFSRPNSEGGLDALWSCGAEHIQVSHITGGWLTTSLALEKRPVQDKKSTQANKRADLLYAAGHHMDGEAVLNQYFQRQEGSVINKRGERVPAASSSGLARSHPYNLLAEDLLSASDSTGNIPFMEHQSRESNCILPARTVVDPLLRRPDSKVDPRIYNLYTTWRQWEAPRQPEVPTTYKCCSSVLRQYEKECTRVEHARQPPTYNTRQEPPNSQQPNLRSQANIEEEEQVKFLMASKRGRLVLRKGDVVENSRYLVADESDEMEKGLNQLSSVLTHWLRTFKSYIPLTAFNKLFLAGDQAKWSRRKAPTESKIEDRSSSLRVHGGSPPPDKLLMQFKGWINTMTLFIRYVADAGWQTLKERFEGHRTVVIDLREHYGWIIALRYCIRIRQGVMRDTIDGKIKNFSNLQSAIFEEVQIVADSRQQKAYHTNPYANGGPLSSVNPMTGLPRKSPSTTAAKKWPLESSALKTVKSELSSADWIPSLKWRTMTAEEKAEAKRFATRNTYKPDDERGQGKDRYQDQDNYRDRGRDYKKRSCLRSHSPRGSKGRGKACRQLNSQDP</sequence>
<gene>
    <name evidence="2" type="ORF">MELLADRAFT_89740</name>
</gene>
<dbReference type="VEuPathDB" id="FungiDB:MELLADRAFT_89740"/>
<feature type="compositionally biased region" description="Basic and acidic residues" evidence="1">
    <location>
        <begin position="417"/>
        <end position="428"/>
    </location>
</feature>
<feature type="compositionally biased region" description="Polar residues" evidence="1">
    <location>
        <begin position="312"/>
        <end position="330"/>
    </location>
</feature>
<feature type="region of interest" description="Disordered" evidence="1">
    <location>
        <begin position="93"/>
        <end position="117"/>
    </location>
</feature>
<reference evidence="3" key="1">
    <citation type="journal article" date="2011" name="Proc. Natl. Acad. Sci. U.S.A.">
        <title>Obligate biotrophy features unraveled by the genomic analysis of rust fungi.</title>
        <authorList>
            <person name="Duplessis S."/>
            <person name="Cuomo C.A."/>
            <person name="Lin Y.-C."/>
            <person name="Aerts A."/>
            <person name="Tisserant E."/>
            <person name="Veneault-Fourrey C."/>
            <person name="Joly D.L."/>
            <person name="Hacquard S."/>
            <person name="Amselem J."/>
            <person name="Cantarel B.L."/>
            <person name="Chiu R."/>
            <person name="Coutinho P.M."/>
            <person name="Feau N."/>
            <person name="Field M."/>
            <person name="Frey P."/>
            <person name="Gelhaye E."/>
            <person name="Goldberg J."/>
            <person name="Grabherr M.G."/>
            <person name="Kodira C.D."/>
            <person name="Kohler A."/>
            <person name="Kuees U."/>
            <person name="Lindquist E.A."/>
            <person name="Lucas S.M."/>
            <person name="Mago R."/>
            <person name="Mauceli E."/>
            <person name="Morin E."/>
            <person name="Murat C."/>
            <person name="Pangilinan J.L."/>
            <person name="Park R."/>
            <person name="Pearson M."/>
            <person name="Quesneville H."/>
            <person name="Rouhier N."/>
            <person name="Sakthikumar S."/>
            <person name="Salamov A.A."/>
            <person name="Schmutz J."/>
            <person name="Selles B."/>
            <person name="Shapiro H."/>
            <person name="Tanguay P."/>
            <person name="Tuskan G.A."/>
            <person name="Henrissat B."/>
            <person name="Van de Peer Y."/>
            <person name="Rouze P."/>
            <person name="Ellis J.G."/>
            <person name="Dodds P.N."/>
            <person name="Schein J.E."/>
            <person name="Zhong S."/>
            <person name="Hamelin R.C."/>
            <person name="Grigoriev I.V."/>
            <person name="Szabo L.J."/>
            <person name="Martin F."/>
        </authorList>
    </citation>
    <scope>NUCLEOTIDE SEQUENCE [LARGE SCALE GENOMIC DNA]</scope>
    <source>
        <strain evidence="3">98AG31 / pathotype 3-4-7</strain>
    </source>
</reference>
<dbReference type="KEGG" id="mlr:MELLADRAFT_89740"/>
<organism evidence="3">
    <name type="scientific">Melampsora larici-populina (strain 98AG31 / pathotype 3-4-7)</name>
    <name type="common">Poplar leaf rust fungus</name>
    <dbReference type="NCBI Taxonomy" id="747676"/>
    <lineage>
        <taxon>Eukaryota</taxon>
        <taxon>Fungi</taxon>
        <taxon>Dikarya</taxon>
        <taxon>Basidiomycota</taxon>
        <taxon>Pucciniomycotina</taxon>
        <taxon>Pucciniomycetes</taxon>
        <taxon>Pucciniales</taxon>
        <taxon>Melampsoraceae</taxon>
        <taxon>Melampsora</taxon>
    </lineage>
</organism>
<accession>F4RUF9</accession>
<name>F4RUF9_MELLP</name>
<dbReference type="GeneID" id="18935306"/>
<feature type="region of interest" description="Disordered" evidence="1">
    <location>
        <begin position="606"/>
        <end position="670"/>
    </location>
</feature>
<protein>
    <submittedName>
        <fullName evidence="2">Uncharacterized protein</fullName>
    </submittedName>
</protein>
<feature type="compositionally biased region" description="Polar residues" evidence="1">
    <location>
        <begin position="102"/>
        <end position="116"/>
    </location>
</feature>
<dbReference type="RefSeq" id="XP_007412720.1">
    <property type="nucleotide sequence ID" value="XM_007412658.1"/>
</dbReference>
<dbReference type="InParanoid" id="F4RUF9"/>
<dbReference type="AlphaFoldDB" id="F4RUF9"/>
<keyword evidence="3" id="KW-1185">Reference proteome</keyword>
<dbReference type="EMBL" id="GL883121">
    <property type="protein sequence ID" value="EGG03927.1"/>
    <property type="molecule type" value="Genomic_DNA"/>
</dbReference>